<dbReference type="GO" id="GO:0016758">
    <property type="term" value="F:hexosyltransferase activity"/>
    <property type="evidence" value="ECO:0007669"/>
    <property type="project" value="UniProtKB-ARBA"/>
</dbReference>
<evidence type="ECO:0000259" key="1">
    <source>
        <dbReference type="Pfam" id="PF00535"/>
    </source>
</evidence>
<accession>C4Z2N1</accession>
<keyword evidence="3" id="KW-1185">Reference proteome</keyword>
<dbReference type="AlphaFoldDB" id="C4Z2N1"/>
<dbReference type="Gene3D" id="3.90.550.10">
    <property type="entry name" value="Spore Coat Polysaccharide Biosynthesis Protein SpsA, Chain A"/>
    <property type="match status" value="1"/>
</dbReference>
<name>C4Z2N1_LACE2</name>
<evidence type="ECO:0000313" key="3">
    <source>
        <dbReference type="Proteomes" id="UP000001476"/>
    </source>
</evidence>
<proteinExistence type="predicted"/>
<protein>
    <recommendedName>
        <fullName evidence="1">Glycosyltransferase 2-like domain-containing protein</fullName>
    </recommendedName>
</protein>
<dbReference type="SUPFAM" id="SSF53448">
    <property type="entry name" value="Nucleotide-diphospho-sugar transferases"/>
    <property type="match status" value="1"/>
</dbReference>
<dbReference type="CDD" id="cd00761">
    <property type="entry name" value="Glyco_tranf_GTA_type"/>
    <property type="match status" value="1"/>
</dbReference>
<dbReference type="CAZy" id="GT2">
    <property type="family name" value="Glycosyltransferase Family 2"/>
</dbReference>
<dbReference type="Pfam" id="PF00535">
    <property type="entry name" value="Glycos_transf_2"/>
    <property type="match status" value="1"/>
</dbReference>
<dbReference type="STRING" id="515620.EUBELI_00250"/>
<dbReference type="PANTHER" id="PTHR22916">
    <property type="entry name" value="GLYCOSYLTRANSFERASE"/>
    <property type="match status" value="1"/>
</dbReference>
<dbReference type="eggNOG" id="COG1216">
    <property type="taxonomic scope" value="Bacteria"/>
</dbReference>
<dbReference type="InterPro" id="IPR029044">
    <property type="entry name" value="Nucleotide-diphossugar_trans"/>
</dbReference>
<dbReference type="GeneID" id="41357368"/>
<organism evidence="2 3">
    <name type="scientific">Lachnospira eligens (strain ATCC 27750 / DSM 3376 / VPI C15-48 / C15-B4)</name>
    <name type="common">Eubacterium eligens</name>
    <dbReference type="NCBI Taxonomy" id="515620"/>
    <lineage>
        <taxon>Bacteria</taxon>
        <taxon>Bacillati</taxon>
        <taxon>Bacillota</taxon>
        <taxon>Clostridia</taxon>
        <taxon>Lachnospirales</taxon>
        <taxon>Lachnospiraceae</taxon>
        <taxon>Lachnospira</taxon>
    </lineage>
</organism>
<dbReference type="RefSeq" id="WP_012738523.1">
    <property type="nucleotide sequence ID" value="NC_012778.1"/>
</dbReference>
<dbReference type="KEGG" id="eel:EUBELI_00250"/>
<dbReference type="InterPro" id="IPR001173">
    <property type="entry name" value="Glyco_trans_2-like"/>
</dbReference>
<dbReference type="HOGENOM" id="CLU_025996_0_4_9"/>
<gene>
    <name evidence="2" type="ordered locus">EUBELI_00250</name>
</gene>
<feature type="domain" description="Glycosyltransferase 2-like" evidence="1">
    <location>
        <begin position="5"/>
        <end position="161"/>
    </location>
</feature>
<evidence type="ECO:0000313" key="2">
    <source>
        <dbReference type="EMBL" id="ACR71286.1"/>
    </source>
</evidence>
<dbReference type="EMBL" id="CP001104">
    <property type="protein sequence ID" value="ACR71286.1"/>
    <property type="molecule type" value="Genomic_DNA"/>
</dbReference>
<dbReference type="PANTHER" id="PTHR22916:SF3">
    <property type="entry name" value="UDP-GLCNAC:BETAGAL BETA-1,3-N-ACETYLGLUCOSAMINYLTRANSFERASE-LIKE PROTEIN 1"/>
    <property type="match status" value="1"/>
</dbReference>
<sequence length="363" mass="42515">MPKVSVILPTYNGEKYIREAIDSIINQTFTDWELIVVNDCSTDSTITIINEYERKDSRIKVINNPYNQKLPKSLNIGFSSAEGEYLTWTSDDNIFLPSALDEMNSFLDQNPNKIMVRARYTIIDENGNYLYEPDGYDSETVFVNNCIGACFLYRRDVLSKVGEYNAEKYLVEDYDYWLRILFEYKEIGSLDAVIYKYRIHCSSLTATRKKEIHNKLLKLRMEYINHIIENLENRKDLLCEIYYEFKQANMLSENLNMIFHDIIPELNFDCEVIENRPSIVYGAGLYGEKAYKKYAEIISYFADKNKYGSLIHNRAIISLTELQKIYNDYQILVAASPHNVYSFLCTLNQINIRKCTVLIFDNE</sequence>
<dbReference type="Proteomes" id="UP000001476">
    <property type="component" value="Chromosome"/>
</dbReference>
<reference evidence="2 3" key="1">
    <citation type="journal article" date="2009" name="Proc. Natl. Acad. Sci. U.S.A.">
        <title>Characterizing a model human gut microbiota composed of members of its two dominant bacterial phyla.</title>
        <authorList>
            <person name="Mahowald M.A."/>
            <person name="Rey F.E."/>
            <person name="Seedorf H."/>
            <person name="Turnbaugh P.J."/>
            <person name="Fulton R.S."/>
            <person name="Wollam A."/>
            <person name="Shah N."/>
            <person name="Wang C."/>
            <person name="Magrini V."/>
            <person name="Wilson R.K."/>
            <person name="Cantarel B.L."/>
            <person name="Coutinho P.M."/>
            <person name="Henrissat B."/>
            <person name="Crock L.W."/>
            <person name="Russell A."/>
            <person name="Verberkmoes N.C."/>
            <person name="Hettich R.L."/>
            <person name="Gordon J.I."/>
        </authorList>
    </citation>
    <scope>NUCLEOTIDE SEQUENCE [LARGE SCALE GENOMIC DNA]</scope>
    <source>
        <strain evidence="3">ATCC 27750 / DSM 3376 / VPI C15-48 / C15-B4</strain>
    </source>
</reference>